<protein>
    <submittedName>
        <fullName evidence="1">Thiol-disulfide isomerase/thioredoxin</fullName>
    </submittedName>
</protein>
<reference evidence="1" key="1">
    <citation type="submission" date="2023-07" db="EMBL/GenBank/DDBJ databases">
        <title>Sorghum-associated microbial communities from plants grown in Nebraska, USA.</title>
        <authorList>
            <person name="Schachtman D."/>
        </authorList>
    </citation>
    <scope>NUCLEOTIDE SEQUENCE</scope>
    <source>
        <strain evidence="1">2697</strain>
    </source>
</reference>
<accession>A0ACC6L1I5</accession>
<keyword evidence="1" id="KW-0413">Isomerase</keyword>
<proteinExistence type="predicted"/>
<name>A0ACC6L1I5_9SPHI</name>
<evidence type="ECO:0000313" key="1">
    <source>
        <dbReference type="EMBL" id="MDR6785503.1"/>
    </source>
</evidence>
<gene>
    <name evidence="1" type="ORF">J2X78_004088</name>
</gene>
<comment type="caution">
    <text evidence="1">The sequence shown here is derived from an EMBL/GenBank/DDBJ whole genome shotgun (WGS) entry which is preliminary data.</text>
</comment>
<dbReference type="Proteomes" id="UP001246858">
    <property type="component" value="Unassembled WGS sequence"/>
</dbReference>
<sequence length="382" mass="42136">MIYIVKCLIGIVIGGTLCSANAKAQNVIGPRLGIGDKAPELRHGAWLKGRPVKTYEKDRLYVVEFWATWCGPCVGMIPHLSKIARQHASDVSVIGVNIWEDSHGADKPREKPYDVNLPRVKNFLKGMGSKVDYNIVMDNNEEYMGKRWMKAAGQVGIPCSFMVKNGTIMWIGHPAALDSMILVVKDEAYDIAAERSKSDAVIAARVASGVDAKVAKIRTDYAAAARDKQYDKAIAILDAGSDELPDWAPFFGYAKFQVLLDCDQAKAFEFMKKWQGTAPGFKSSAGAAICRKQSLSRDFYAYGINILKELVDNPQPGSLMYNHIAAAYANMGDVDSAIAAQEKAISMARQYIKENKHVGFVTRSTVEAYTKTLDAYKRESKQ</sequence>
<dbReference type="EMBL" id="JAVDTF010000004">
    <property type="protein sequence ID" value="MDR6785503.1"/>
    <property type="molecule type" value="Genomic_DNA"/>
</dbReference>
<evidence type="ECO:0000313" key="2">
    <source>
        <dbReference type="Proteomes" id="UP001246858"/>
    </source>
</evidence>
<organism evidence="1 2">
    <name type="scientific">Pedobacter africanus</name>
    <dbReference type="NCBI Taxonomy" id="151894"/>
    <lineage>
        <taxon>Bacteria</taxon>
        <taxon>Pseudomonadati</taxon>
        <taxon>Bacteroidota</taxon>
        <taxon>Sphingobacteriia</taxon>
        <taxon>Sphingobacteriales</taxon>
        <taxon>Sphingobacteriaceae</taxon>
        <taxon>Pedobacter</taxon>
    </lineage>
</organism>
<keyword evidence="2" id="KW-1185">Reference proteome</keyword>